<gene>
    <name evidence="2" type="ORF">DEH80_07505</name>
</gene>
<protein>
    <submittedName>
        <fullName evidence="2">Uncharacterized protein</fullName>
    </submittedName>
</protein>
<feature type="region of interest" description="Disordered" evidence="1">
    <location>
        <begin position="270"/>
        <end position="303"/>
    </location>
</feature>
<comment type="caution">
    <text evidence="2">The sequence shown here is derived from an EMBL/GenBank/DDBJ whole genome shotgun (WGS) entry which is preliminary data.</text>
</comment>
<evidence type="ECO:0000313" key="2">
    <source>
        <dbReference type="EMBL" id="PWN56649.1"/>
    </source>
</evidence>
<keyword evidence="3" id="KW-1185">Reference proteome</keyword>
<sequence>MRSGSPIIHLVHRRSLAWVLVLLLCSPPLWGLHIGAPELDSRFDEPLHLVVPIQLTEQDRQGALEAAVWFPDHPELEAIATLSARRRGADILLELTTPTALRLRALALRVDVWTDAQRESRMSDLRFSPKPQSPSTEATQTAATPAPLPEASAMTSLERLRARQAAAAQSTEPTDTAQPAPNASAAAAAPLGPGSAATPQPTQAASAPRPWRHWQLAGLVIAGLGLGWLLYRRYGAQTVQVPPPEAETPTRTVILPSTPRLTEATVILPEPAAPTSGSSAGASARDQADGGSTPDTDAANPGNWALDTLQVEDEAHLHEVYGEHEEAARILRTSIEQGETRASYLLRLLRNYALAGQRDAFVELAAALYRDRHDDPGIDWSVIQTLGSEIAPEEPMFHTNRLDFDLDQVNPNGPQSK</sequence>
<dbReference type="EMBL" id="QEQK01000005">
    <property type="protein sequence ID" value="PWN56649.1"/>
    <property type="molecule type" value="Genomic_DNA"/>
</dbReference>
<evidence type="ECO:0000256" key="1">
    <source>
        <dbReference type="SAM" id="MobiDB-lite"/>
    </source>
</evidence>
<dbReference type="Proteomes" id="UP000251800">
    <property type="component" value="Unassembled WGS sequence"/>
</dbReference>
<feature type="compositionally biased region" description="Low complexity" evidence="1">
    <location>
        <begin position="176"/>
        <end position="208"/>
    </location>
</feature>
<evidence type="ECO:0000313" key="3">
    <source>
        <dbReference type="Proteomes" id="UP000251800"/>
    </source>
</evidence>
<feature type="compositionally biased region" description="Low complexity" evidence="1">
    <location>
        <begin position="273"/>
        <end position="292"/>
    </location>
</feature>
<dbReference type="RefSeq" id="WP_109719843.1">
    <property type="nucleotide sequence ID" value="NZ_QEQK01000005.1"/>
</dbReference>
<proteinExistence type="predicted"/>
<name>A0A363UMJ9_9GAMM</name>
<dbReference type="AlphaFoldDB" id="A0A363UMJ9"/>
<feature type="region of interest" description="Disordered" evidence="1">
    <location>
        <begin position="120"/>
        <end position="209"/>
    </location>
</feature>
<organism evidence="2 3">
    <name type="scientific">Abyssibacter profundi</name>
    <dbReference type="NCBI Taxonomy" id="2182787"/>
    <lineage>
        <taxon>Bacteria</taxon>
        <taxon>Pseudomonadati</taxon>
        <taxon>Pseudomonadota</taxon>
        <taxon>Gammaproteobacteria</taxon>
        <taxon>Chromatiales</taxon>
        <taxon>Oceanococcaceae</taxon>
        <taxon>Abyssibacter</taxon>
    </lineage>
</organism>
<reference evidence="2 3" key="1">
    <citation type="submission" date="2018-05" db="EMBL/GenBank/DDBJ databases">
        <title>Abyssibacter profundi OUC007T gen. nov., sp. nov, a marine bacterium isolated from seawater of the Mariana Trench.</title>
        <authorList>
            <person name="Zhou S."/>
        </authorList>
    </citation>
    <scope>NUCLEOTIDE SEQUENCE [LARGE SCALE GENOMIC DNA]</scope>
    <source>
        <strain evidence="2 3">OUC007</strain>
    </source>
</reference>
<feature type="compositionally biased region" description="Low complexity" evidence="1">
    <location>
        <begin position="133"/>
        <end position="153"/>
    </location>
</feature>
<accession>A0A363UMJ9</accession>